<dbReference type="EC" id="2.3.2.27" evidence="2"/>
<feature type="compositionally biased region" description="Low complexity" evidence="3">
    <location>
        <begin position="14"/>
        <end position="34"/>
    </location>
</feature>
<dbReference type="InterPro" id="IPR052079">
    <property type="entry name" value="E3_ligase/Copine_domain"/>
</dbReference>
<accession>A0ABQ7KSB7</accession>
<evidence type="ECO:0000313" key="6">
    <source>
        <dbReference type="Proteomes" id="UP000823674"/>
    </source>
</evidence>
<name>A0ABQ7KSB7_BRACM</name>
<feature type="region of interest" description="Disordered" evidence="3">
    <location>
        <begin position="1"/>
        <end position="89"/>
    </location>
</feature>
<reference evidence="5 6" key="1">
    <citation type="submission" date="2021-03" db="EMBL/GenBank/DDBJ databases">
        <authorList>
            <person name="King G.J."/>
            <person name="Bancroft I."/>
            <person name="Baten A."/>
            <person name="Bloomfield J."/>
            <person name="Borpatragohain P."/>
            <person name="He Z."/>
            <person name="Irish N."/>
            <person name="Irwin J."/>
            <person name="Liu K."/>
            <person name="Mauleon R.P."/>
            <person name="Moore J."/>
            <person name="Morris R."/>
            <person name="Ostergaard L."/>
            <person name="Wang B."/>
            <person name="Wells R."/>
        </authorList>
    </citation>
    <scope>NUCLEOTIDE SEQUENCE [LARGE SCALE GENOMIC DNA]</scope>
    <source>
        <strain evidence="5">R-o-18</strain>
        <tissue evidence="5">Leaf</tissue>
    </source>
</reference>
<sequence length="564" mass="62939">MGTGNSKENWRQESSSSSRSASSPSAASSSSWASHQSYPQYGPDSYTYPPTPSYAPPPPEYTHPPPSPSYTTQPYSQPPPPSHDKKRLERKYSKISDEYSSLDQVTVALGRAGLESSNLIVGIDFTKSNEWTGARSFNRKSLHFIGNSPNPYEQAITIIGRTLAAFDEDNLIPCYGFGDASTHDQDVFSFNPDDRFCNGFEEVLGRYKEIVPQLKLAGPTSFAPIIDMAMTIVEQSGGQYHVLVIIADGQVTRSVDTENGQLSPQEQKTVDAIVQASKLPLSIVLVGVGDGPWDMMREFDDNIPSRAFDNFQFVNFTEIMSKNKAQSFKETEFALSALMEIPQQYKATLELNLLGRRNGYIPERFPLPPPMHGGYNKPKATPRVSSFNPSVPPYPTESYSVRSSPAPPATTTSASDNQLCPICLSNPKDMAFGCGHQITNLPYKRLSQEDDVFNETTSRSSSYPYRFKRVLSLRGRKRIRVRVKIRRLRGFVRKKASKVKIGVLKILKRLKESQSHFGDLFAGNYLFMQVNPSSLNTKYVFDRSFQVQNGNLPPSKVSLPRVLM</sequence>
<dbReference type="InterPro" id="IPR002035">
    <property type="entry name" value="VWF_A"/>
</dbReference>
<evidence type="ECO:0000256" key="2">
    <source>
        <dbReference type="ARBA" id="ARBA00012483"/>
    </source>
</evidence>
<evidence type="ECO:0000256" key="1">
    <source>
        <dbReference type="ARBA" id="ARBA00000900"/>
    </source>
</evidence>
<dbReference type="InterPro" id="IPR036465">
    <property type="entry name" value="vWFA_dom_sf"/>
</dbReference>
<gene>
    <name evidence="5" type="primary">A10p030990.1_BraROA</name>
    <name evidence="5" type="ORF">IGI04_041453</name>
</gene>
<evidence type="ECO:0000259" key="4">
    <source>
        <dbReference type="SMART" id="SM00327"/>
    </source>
</evidence>
<evidence type="ECO:0000256" key="3">
    <source>
        <dbReference type="SAM" id="MobiDB-lite"/>
    </source>
</evidence>
<keyword evidence="6" id="KW-1185">Reference proteome</keyword>
<comment type="caution">
    <text evidence="5">The sequence shown here is derived from an EMBL/GenBank/DDBJ whole genome shotgun (WGS) entry which is preliminary data.</text>
</comment>
<dbReference type="PANTHER" id="PTHR45751">
    <property type="entry name" value="COPINE FAMILY PROTEIN 1"/>
    <property type="match status" value="1"/>
</dbReference>
<organism evidence="5 6">
    <name type="scientific">Brassica rapa subsp. trilocularis</name>
    <dbReference type="NCBI Taxonomy" id="1813537"/>
    <lineage>
        <taxon>Eukaryota</taxon>
        <taxon>Viridiplantae</taxon>
        <taxon>Streptophyta</taxon>
        <taxon>Embryophyta</taxon>
        <taxon>Tracheophyta</taxon>
        <taxon>Spermatophyta</taxon>
        <taxon>Magnoliopsida</taxon>
        <taxon>eudicotyledons</taxon>
        <taxon>Gunneridae</taxon>
        <taxon>Pentapetalae</taxon>
        <taxon>rosids</taxon>
        <taxon>malvids</taxon>
        <taxon>Brassicales</taxon>
        <taxon>Brassicaceae</taxon>
        <taxon>Brassiceae</taxon>
        <taxon>Brassica</taxon>
    </lineage>
</organism>
<dbReference type="Proteomes" id="UP000823674">
    <property type="component" value="Chromosome A10"/>
</dbReference>
<protein>
    <recommendedName>
        <fullName evidence="2">RING-type E3 ubiquitin transferase</fullName>
        <ecNumber evidence="2">2.3.2.27</ecNumber>
    </recommendedName>
</protein>
<feature type="region of interest" description="Disordered" evidence="3">
    <location>
        <begin position="369"/>
        <end position="414"/>
    </location>
</feature>
<evidence type="ECO:0000313" key="5">
    <source>
        <dbReference type="EMBL" id="KAG5376857.1"/>
    </source>
</evidence>
<dbReference type="EMBL" id="JADBGQ010000010">
    <property type="protein sequence ID" value="KAG5376857.1"/>
    <property type="molecule type" value="Genomic_DNA"/>
</dbReference>
<dbReference type="Pfam" id="PF07002">
    <property type="entry name" value="Copine"/>
    <property type="match status" value="1"/>
</dbReference>
<dbReference type="SMART" id="SM00327">
    <property type="entry name" value="VWA"/>
    <property type="match status" value="1"/>
</dbReference>
<dbReference type="SUPFAM" id="SSF53300">
    <property type="entry name" value="vWA-like"/>
    <property type="match status" value="1"/>
</dbReference>
<dbReference type="PANTHER" id="PTHR45751:SF29">
    <property type="entry name" value="E3 UBIQUITIN-PROTEIN LIGASE RGLG2"/>
    <property type="match status" value="1"/>
</dbReference>
<dbReference type="InterPro" id="IPR010734">
    <property type="entry name" value="Copine_C"/>
</dbReference>
<feature type="domain" description="VWFA" evidence="4">
    <location>
        <begin position="116"/>
        <end position="319"/>
    </location>
</feature>
<feature type="compositionally biased region" description="Pro residues" evidence="3">
    <location>
        <begin position="49"/>
        <end position="68"/>
    </location>
</feature>
<comment type="catalytic activity">
    <reaction evidence="1">
        <text>S-ubiquitinyl-[E2 ubiquitin-conjugating enzyme]-L-cysteine + [acceptor protein]-L-lysine = [E2 ubiquitin-conjugating enzyme]-L-cysteine + N(6)-ubiquitinyl-[acceptor protein]-L-lysine.</text>
        <dbReference type="EC" id="2.3.2.27"/>
    </reaction>
</comment>
<proteinExistence type="predicted"/>